<keyword evidence="8 15" id="KW-0238">DNA-binding</keyword>
<dbReference type="GO" id="GO:0000723">
    <property type="term" value="P:telomere maintenance"/>
    <property type="evidence" value="ECO:0007669"/>
    <property type="project" value="InterPro"/>
</dbReference>
<evidence type="ECO:0000256" key="4">
    <source>
        <dbReference type="ARBA" id="ARBA00022763"/>
    </source>
</evidence>
<dbReference type="GO" id="GO:0043139">
    <property type="term" value="F:5'-3' DNA helicase activity"/>
    <property type="evidence" value="ECO:0007669"/>
    <property type="project" value="UniProtKB-UniRule"/>
</dbReference>
<reference evidence="18 19" key="1">
    <citation type="submission" date="2013-02" db="EMBL/GenBank/DDBJ databases">
        <title>Genome sequence of Candida maltosa Xu316, a potential industrial strain for xylitol and ethanol production.</title>
        <authorList>
            <person name="Yu J."/>
            <person name="Wang Q."/>
            <person name="Geng X."/>
            <person name="Bao W."/>
            <person name="He P."/>
            <person name="Cai J."/>
        </authorList>
    </citation>
    <scope>NUCLEOTIDE SEQUENCE [LARGE SCALE GENOMIC DNA]</scope>
    <source>
        <strain evidence="19">Xu316</strain>
    </source>
</reference>
<feature type="binding site" evidence="15">
    <location>
        <begin position="231"/>
        <end position="238"/>
    </location>
    <ligand>
        <name>ATP</name>
        <dbReference type="ChEBI" id="CHEBI:30616"/>
    </ligand>
</feature>
<dbReference type="Proteomes" id="UP000011777">
    <property type="component" value="Unassembled WGS sequence"/>
</dbReference>
<dbReference type="SMART" id="SM00382">
    <property type="entry name" value="AAA"/>
    <property type="match status" value="1"/>
</dbReference>
<name>M3IP21_CANMX</name>
<feature type="region of interest" description="Disordered" evidence="16">
    <location>
        <begin position="561"/>
        <end position="584"/>
    </location>
</feature>
<comment type="cofactor">
    <cofactor evidence="1 15">
        <name>Mg(2+)</name>
        <dbReference type="ChEBI" id="CHEBI:18420"/>
    </cofactor>
</comment>
<evidence type="ECO:0000313" key="18">
    <source>
        <dbReference type="EMBL" id="EMG48156.1"/>
    </source>
</evidence>
<evidence type="ECO:0000256" key="13">
    <source>
        <dbReference type="ARBA" id="ARBA00023242"/>
    </source>
</evidence>
<dbReference type="CDD" id="cd18037">
    <property type="entry name" value="DEXSc_Pif1_like"/>
    <property type="match status" value="1"/>
</dbReference>
<evidence type="ECO:0000256" key="12">
    <source>
        <dbReference type="ARBA" id="ARBA00023235"/>
    </source>
</evidence>
<evidence type="ECO:0000256" key="5">
    <source>
        <dbReference type="ARBA" id="ARBA00022801"/>
    </source>
</evidence>
<evidence type="ECO:0000256" key="1">
    <source>
        <dbReference type="ARBA" id="ARBA00001946"/>
    </source>
</evidence>
<evidence type="ECO:0000256" key="10">
    <source>
        <dbReference type="ARBA" id="ARBA00023172"/>
    </source>
</evidence>
<keyword evidence="19" id="KW-1185">Reference proteome</keyword>
<dbReference type="PANTHER" id="PTHR47642">
    <property type="entry name" value="ATP-DEPENDENT DNA HELICASE"/>
    <property type="match status" value="1"/>
</dbReference>
<dbReference type="InterPro" id="IPR051055">
    <property type="entry name" value="PIF1_helicase"/>
</dbReference>
<dbReference type="EMBL" id="AOGT01001229">
    <property type="protein sequence ID" value="EMG48156.1"/>
    <property type="molecule type" value="Genomic_DNA"/>
</dbReference>
<evidence type="ECO:0000256" key="8">
    <source>
        <dbReference type="ARBA" id="ARBA00023125"/>
    </source>
</evidence>
<organism evidence="18 19">
    <name type="scientific">Candida maltosa (strain Xu316)</name>
    <name type="common">Yeast</name>
    <dbReference type="NCBI Taxonomy" id="1245528"/>
    <lineage>
        <taxon>Eukaryota</taxon>
        <taxon>Fungi</taxon>
        <taxon>Dikarya</taxon>
        <taxon>Ascomycota</taxon>
        <taxon>Saccharomycotina</taxon>
        <taxon>Pichiomycetes</taxon>
        <taxon>Debaryomycetaceae</taxon>
        <taxon>Candida/Lodderomyces clade</taxon>
        <taxon>Candida</taxon>
    </lineage>
</organism>
<evidence type="ECO:0000259" key="17">
    <source>
        <dbReference type="SMART" id="SM00382"/>
    </source>
</evidence>
<keyword evidence="3 15" id="KW-0547">Nucleotide-binding</keyword>
<dbReference type="GO" id="GO:0003697">
    <property type="term" value="F:single-stranded DNA binding"/>
    <property type="evidence" value="ECO:0007669"/>
    <property type="project" value="UniProtKB-ARBA"/>
</dbReference>
<keyword evidence="10 15" id="KW-0233">DNA recombination</keyword>
<keyword evidence="9 15" id="KW-0496">Mitochondrion</keyword>
<feature type="region of interest" description="Disordered" evidence="16">
    <location>
        <begin position="69"/>
        <end position="151"/>
    </location>
</feature>
<evidence type="ECO:0000256" key="9">
    <source>
        <dbReference type="ARBA" id="ARBA00023128"/>
    </source>
</evidence>
<dbReference type="InterPro" id="IPR003593">
    <property type="entry name" value="AAA+_ATPase"/>
</dbReference>
<evidence type="ECO:0000256" key="6">
    <source>
        <dbReference type="ARBA" id="ARBA00022806"/>
    </source>
</evidence>
<feature type="compositionally biased region" description="Low complexity" evidence="16">
    <location>
        <begin position="104"/>
        <end position="121"/>
    </location>
</feature>
<comment type="subcellular location">
    <subcellularLocation>
        <location evidence="2">Nucleus</location>
        <location evidence="2">Nucleolus</location>
    </subcellularLocation>
    <subcellularLocation>
        <location evidence="15">Nucleus</location>
    </subcellularLocation>
    <subcellularLocation>
        <location evidence="15">Mitochondrion</location>
    </subcellularLocation>
</comment>
<proteinExistence type="inferred from homology"/>
<dbReference type="FunFam" id="3.40.50.300:FF:001226">
    <property type="entry name" value="ATP-dependent DNA helicase PIF1"/>
    <property type="match status" value="1"/>
</dbReference>
<evidence type="ECO:0000256" key="3">
    <source>
        <dbReference type="ARBA" id="ARBA00022741"/>
    </source>
</evidence>
<feature type="compositionally biased region" description="Basic and acidic residues" evidence="16">
    <location>
        <begin position="1"/>
        <end position="10"/>
    </location>
</feature>
<dbReference type="STRING" id="1245528.M3IP21"/>
<dbReference type="Pfam" id="PF21530">
    <property type="entry name" value="Pif1_2B_dom"/>
    <property type="match status" value="1"/>
</dbReference>
<dbReference type="GO" id="GO:0006310">
    <property type="term" value="P:DNA recombination"/>
    <property type="evidence" value="ECO:0007669"/>
    <property type="project" value="UniProtKB-UniRule"/>
</dbReference>
<dbReference type="HAMAP" id="MF_03176">
    <property type="entry name" value="PIF1"/>
    <property type="match status" value="1"/>
</dbReference>
<dbReference type="InterPro" id="IPR010285">
    <property type="entry name" value="DNA_helicase_pif1-like_DEAD"/>
</dbReference>
<dbReference type="SUPFAM" id="SSF52540">
    <property type="entry name" value="P-loop containing nucleoside triphosphate hydrolases"/>
    <property type="match status" value="2"/>
</dbReference>
<keyword evidence="12 15" id="KW-0413">Isomerase</keyword>
<dbReference type="GO" id="GO:0005730">
    <property type="term" value="C:nucleolus"/>
    <property type="evidence" value="ECO:0007669"/>
    <property type="project" value="UniProtKB-SubCell"/>
</dbReference>
<dbReference type="PANTHER" id="PTHR47642:SF5">
    <property type="entry name" value="ATP-DEPENDENT DNA HELICASE"/>
    <property type="match status" value="1"/>
</dbReference>
<evidence type="ECO:0000256" key="11">
    <source>
        <dbReference type="ARBA" id="ARBA00023204"/>
    </source>
</evidence>
<dbReference type="OMA" id="FAFESKA"/>
<evidence type="ECO:0000256" key="7">
    <source>
        <dbReference type="ARBA" id="ARBA00022840"/>
    </source>
</evidence>
<feature type="DNA-binding region" evidence="15">
    <location>
        <begin position="699"/>
        <end position="718"/>
    </location>
</feature>
<dbReference type="EC" id="5.6.2.3" evidence="15"/>
<keyword evidence="7 15" id="KW-0067">ATP-binding</keyword>
<feature type="compositionally biased region" description="Low complexity" evidence="16">
    <location>
        <begin position="129"/>
        <end position="146"/>
    </location>
</feature>
<protein>
    <recommendedName>
        <fullName evidence="15">ATP-dependent DNA helicase PIF1</fullName>
        <ecNumber evidence="15">5.6.2.3</ecNumber>
    </recommendedName>
    <alternativeName>
        <fullName evidence="15">DNA 5'-3' helicase PIF1</fullName>
    </alternativeName>
    <alternativeName>
        <fullName evidence="15">DNA repair and recombination helicase PIF1</fullName>
    </alternativeName>
</protein>
<keyword evidence="6 15" id="KW-0347">Helicase</keyword>
<dbReference type="GO" id="GO:0016887">
    <property type="term" value="F:ATP hydrolysis activity"/>
    <property type="evidence" value="ECO:0007669"/>
    <property type="project" value="RHEA"/>
</dbReference>
<dbReference type="InterPro" id="IPR049163">
    <property type="entry name" value="Pif1-like_2B_dom"/>
</dbReference>
<dbReference type="CDD" id="cd18809">
    <property type="entry name" value="SF1_C_RecD"/>
    <property type="match status" value="1"/>
</dbReference>
<sequence>MDSELIRILDNDEDPFTDSDIRDKSLSTPNTLPVFPPQQQQQHEDLLSSSFEFSDDDIDDEMIAALKAIENEPSSGRTKRMASTPIKKQQPTKHQKKPCAFIQPTTTATSSSPLMSSPALSQTNNVTDPSKQPSSTLLSSSPATISQVRNPFRIPTQFQRNYATKPTTPIDPHHTLVLATQNPAPNQKKLTSEDIDEQDSLSKNVRPIILSNEQEYVLKQVLSGVSLFYTGSAGTGKSVLLRNIIKSLRAKHTNGGVAVTASTGLAACNIGGITLHSFAGFGLGQGKVDTLLRKIKRNKKAFNRWISTKVLIIDEISMVDGHMMDKLNELAKRIRKNNAPFGGIQVVACGDFYQLPPVVKQAVGDDGEEIGKKEEVFFAFECDSWGETIQQTIFLKEIFRQKGDQVFIDMLNEIRTGSVSFETRARFKELSRPLTCPEGFVPSELYATRYEVENSNNRKLSTIKGGVVSYHSIDSGTLPEKQRNTLLQNFLAPQHLSLKIGAQVMCIKNFDDKLVNGTLGKVVAFVDKDTYMKANRVAKSNDKDQPVDEKPELEDFIFNDFKAPPPPSRLKKEKKVREDAPIAEQQEEEFLTTSQIAEKHESLRDGNTKRKSKLEKDLLKDFKNRQFPLVKFLLPDGATYRTVLVEPEQWTVDDDDGNVLISRVQFPLILAWSLSIHKSQGQTLSKVVVDMKKIFETGQAYVALSRAVSRNGLQVLNFNASKVSSHPKVVKFYQTLNSHEHERLRGQQKLQFGSSRKYA</sequence>
<feature type="domain" description="AAA+ ATPase" evidence="17">
    <location>
        <begin position="223"/>
        <end position="529"/>
    </location>
</feature>
<dbReference type="Gene3D" id="3.40.50.300">
    <property type="entry name" value="P-loop containing nucleotide triphosphate hydrolases"/>
    <property type="match status" value="1"/>
</dbReference>
<comment type="similarity">
    <text evidence="15">Belongs to the helicase family. PIF1 subfamily.</text>
</comment>
<dbReference type="OrthoDB" id="432234at2759"/>
<feature type="region of interest" description="Disordered" evidence="16">
    <location>
        <begin position="1"/>
        <end position="45"/>
    </location>
</feature>
<evidence type="ECO:0000256" key="16">
    <source>
        <dbReference type="SAM" id="MobiDB-lite"/>
    </source>
</evidence>
<dbReference type="Pfam" id="PF05970">
    <property type="entry name" value="PIF1"/>
    <property type="match status" value="1"/>
</dbReference>
<dbReference type="GO" id="GO:0005739">
    <property type="term" value="C:mitochondrion"/>
    <property type="evidence" value="ECO:0007669"/>
    <property type="project" value="UniProtKB-SubCell"/>
</dbReference>
<comment type="subunit">
    <text evidence="15">Monomer.</text>
</comment>
<dbReference type="InterPro" id="IPR048293">
    <property type="entry name" value="PIF1_RRM3_pfh1"/>
</dbReference>
<keyword evidence="13 15" id="KW-0539">Nucleus</keyword>
<comment type="function">
    <text evidence="15">DNA-dependent ATPase and 5'-3' DNA helicase required for the maintenance of both mitochondrial and nuclear genome stability.</text>
</comment>
<comment type="caution">
    <text evidence="18">The sequence shown here is derived from an EMBL/GenBank/DDBJ whole genome shotgun (WGS) entry which is preliminary data.</text>
</comment>
<evidence type="ECO:0000256" key="14">
    <source>
        <dbReference type="ARBA" id="ARBA00048954"/>
    </source>
</evidence>
<accession>M3IP21</accession>
<dbReference type="HOGENOM" id="CLU_001613_0_2_1"/>
<dbReference type="GO" id="GO:0005524">
    <property type="term" value="F:ATP binding"/>
    <property type="evidence" value="ECO:0007669"/>
    <property type="project" value="UniProtKB-UniRule"/>
</dbReference>
<dbReference type="AlphaFoldDB" id="M3IP21"/>
<gene>
    <name evidence="15" type="primary">PIF1</name>
    <name evidence="18" type="ORF">G210_1338</name>
</gene>
<keyword evidence="4 15" id="KW-0227">DNA damage</keyword>
<keyword evidence="11 15" id="KW-0234">DNA repair</keyword>
<evidence type="ECO:0000313" key="19">
    <source>
        <dbReference type="Proteomes" id="UP000011777"/>
    </source>
</evidence>
<keyword evidence="5 15" id="KW-0378">Hydrolase</keyword>
<comment type="catalytic activity">
    <reaction evidence="14 15">
        <text>ATP + H2O = ADP + phosphate + H(+)</text>
        <dbReference type="Rhea" id="RHEA:13065"/>
        <dbReference type="ChEBI" id="CHEBI:15377"/>
        <dbReference type="ChEBI" id="CHEBI:15378"/>
        <dbReference type="ChEBI" id="CHEBI:30616"/>
        <dbReference type="ChEBI" id="CHEBI:43474"/>
        <dbReference type="ChEBI" id="CHEBI:456216"/>
        <dbReference type="EC" id="5.6.2.3"/>
    </reaction>
</comment>
<evidence type="ECO:0000256" key="15">
    <source>
        <dbReference type="HAMAP-Rule" id="MF_03176"/>
    </source>
</evidence>
<dbReference type="GO" id="GO:0006281">
    <property type="term" value="P:DNA repair"/>
    <property type="evidence" value="ECO:0007669"/>
    <property type="project" value="UniProtKB-UniRule"/>
</dbReference>
<feature type="compositionally biased region" description="Polar residues" evidence="16">
    <location>
        <begin position="26"/>
        <end position="41"/>
    </location>
</feature>
<evidence type="ECO:0000256" key="2">
    <source>
        <dbReference type="ARBA" id="ARBA00004604"/>
    </source>
</evidence>
<dbReference type="eggNOG" id="KOG0987">
    <property type="taxonomic scope" value="Eukaryota"/>
</dbReference>
<dbReference type="InterPro" id="IPR027417">
    <property type="entry name" value="P-loop_NTPase"/>
</dbReference>